<protein>
    <submittedName>
        <fullName evidence="2">Uncharacterized protein</fullName>
    </submittedName>
</protein>
<feature type="non-terminal residue" evidence="2">
    <location>
        <position position="269"/>
    </location>
</feature>
<organism evidence="2 3">
    <name type="scientific">Candidatus Nealsonbacteria bacterium CG02_land_8_20_14_3_00_40_11</name>
    <dbReference type="NCBI Taxonomy" id="1974700"/>
    <lineage>
        <taxon>Bacteria</taxon>
        <taxon>Candidatus Nealsoniibacteriota</taxon>
    </lineage>
</organism>
<dbReference type="AlphaFoldDB" id="A0A2M7D7Y7"/>
<reference evidence="3" key="1">
    <citation type="submission" date="2017-09" db="EMBL/GenBank/DDBJ databases">
        <title>Depth-based differentiation of microbial function through sediment-hosted aquifers and enrichment of novel symbionts in the deep terrestrial subsurface.</title>
        <authorList>
            <person name="Probst A.J."/>
            <person name="Ladd B."/>
            <person name="Jarett J.K."/>
            <person name="Geller-Mcgrath D.E."/>
            <person name="Sieber C.M.K."/>
            <person name="Emerson J.B."/>
            <person name="Anantharaman K."/>
            <person name="Thomas B.C."/>
            <person name="Malmstrom R."/>
            <person name="Stieglmeier M."/>
            <person name="Klingl A."/>
            <person name="Woyke T."/>
            <person name="Ryan C.M."/>
            <person name="Banfield J.F."/>
        </authorList>
    </citation>
    <scope>NUCLEOTIDE SEQUENCE [LARGE SCALE GENOMIC DNA]</scope>
</reference>
<evidence type="ECO:0000313" key="3">
    <source>
        <dbReference type="Proteomes" id="UP000230304"/>
    </source>
</evidence>
<evidence type="ECO:0000313" key="2">
    <source>
        <dbReference type="EMBL" id="PIV42602.1"/>
    </source>
</evidence>
<dbReference type="Proteomes" id="UP000230304">
    <property type="component" value="Unassembled WGS sequence"/>
</dbReference>
<sequence>MIIKDIDTGIKIMTTTLSKTDYILYRECPNNVWVKKHKPEEYAKFEVSEFEKSLAVMGNEVEKLARGMFPAGYLVERRSEGAQELTQKLIAERTPVIFQAVFATDKYLAATDVLKWNDSVQKYDIYEIKMSSTESDGEEEVGDEEDDKKPKRVNKKRELQYEYDLAFQTNVIEACGVQLHDKYLVRLNRAYIRDGELDFTPNKLFIIEDKTEAIELLKSAAAEEMEQAHDFLSSVKIPPDPCPCYFKGRSSHRTAFSYINPSVPVYSVH</sequence>
<feature type="region of interest" description="Disordered" evidence="1">
    <location>
        <begin position="134"/>
        <end position="153"/>
    </location>
</feature>
<feature type="compositionally biased region" description="Acidic residues" evidence="1">
    <location>
        <begin position="135"/>
        <end position="146"/>
    </location>
</feature>
<name>A0A2M7D7Y7_9BACT</name>
<dbReference type="EMBL" id="PEUA01000041">
    <property type="protein sequence ID" value="PIV42602.1"/>
    <property type="molecule type" value="Genomic_DNA"/>
</dbReference>
<evidence type="ECO:0000256" key="1">
    <source>
        <dbReference type="SAM" id="MobiDB-lite"/>
    </source>
</evidence>
<gene>
    <name evidence="2" type="ORF">COS26_01740</name>
</gene>
<comment type="caution">
    <text evidence="2">The sequence shown here is derived from an EMBL/GenBank/DDBJ whole genome shotgun (WGS) entry which is preliminary data.</text>
</comment>
<proteinExistence type="predicted"/>
<accession>A0A2M7D7Y7</accession>